<dbReference type="CTD" id="3565974"/>
<organism evidence="2 3">
    <name type="scientific">Caenorhabditis elegans</name>
    <dbReference type="NCBI Taxonomy" id="6239"/>
    <lineage>
        <taxon>Eukaryota</taxon>
        <taxon>Metazoa</taxon>
        <taxon>Ecdysozoa</taxon>
        <taxon>Nematoda</taxon>
        <taxon>Chromadorea</taxon>
        <taxon>Rhabditida</taxon>
        <taxon>Rhabditina</taxon>
        <taxon>Rhabditomorpha</taxon>
        <taxon>Rhabditoidea</taxon>
        <taxon>Rhabditidae</taxon>
        <taxon>Peloderinae</taxon>
        <taxon>Caenorhabditis</taxon>
    </lineage>
</organism>
<dbReference type="AGR" id="WB:WBGene00007497"/>
<dbReference type="OrthoDB" id="5869021at2759"/>
<dbReference type="STRING" id="6239.C09G9.8a.1"/>
<name>Q7YX87_CAEEL</name>
<dbReference type="UCSC" id="C09G9.8">
    <property type="organism name" value="c. elegans"/>
</dbReference>
<dbReference type="GeneID" id="3565974"/>
<dbReference type="PhylomeDB" id="Q7YX87"/>
<dbReference type="Bgee" id="WBGene00007497">
    <property type="expression patterns" value="Expressed in adult organism and 1 other cell type or tissue"/>
</dbReference>
<dbReference type="PaxDb" id="6239-C09G9.8a"/>
<accession>Q7YX87</accession>
<dbReference type="Proteomes" id="UP000001940">
    <property type="component" value="Chromosome IV"/>
</dbReference>
<reference evidence="2 3" key="1">
    <citation type="journal article" date="1998" name="Science">
        <title>Genome sequence of the nematode C. elegans: a platform for investigating biology.</title>
        <authorList>
            <consortium name="The C. elegans sequencing consortium"/>
            <person name="Sulson J.E."/>
            <person name="Waterston R."/>
        </authorList>
    </citation>
    <scope>NUCLEOTIDE SEQUENCE [LARGE SCALE GENOMIC DNA]</scope>
    <source>
        <strain evidence="2 3">Bristol N2</strain>
    </source>
</reference>
<feature type="chain" id="PRO_5004296743" evidence="1">
    <location>
        <begin position="22"/>
        <end position="95"/>
    </location>
</feature>
<sequence length="95" mass="10405">MNKIIVTFLFIIVIYFTCSEASLFGMKVKGSFVDEAGNIVDSSNYEILNGFLVIKKFTAADIGLYSEYPTKYIYGRSSNGLPYAVLGPAVSVTVI</sequence>
<dbReference type="RefSeq" id="NP_001255348.1">
    <property type="nucleotide sequence ID" value="NM_001268419.1"/>
</dbReference>
<feature type="signal peptide" evidence="1">
    <location>
        <begin position="1"/>
        <end position="21"/>
    </location>
</feature>
<dbReference type="AlphaFoldDB" id="Q7YX87"/>
<protein>
    <submittedName>
        <fullName evidence="2">TransThyretin-Related family domain</fullName>
    </submittedName>
</protein>
<dbReference type="EMBL" id="BX284604">
    <property type="protein sequence ID" value="CAE17699.1"/>
    <property type="molecule type" value="Genomic_DNA"/>
</dbReference>
<evidence type="ECO:0000256" key="1">
    <source>
        <dbReference type="SAM" id="SignalP"/>
    </source>
</evidence>
<dbReference type="InParanoid" id="Q7YX87"/>
<evidence type="ECO:0000313" key="2">
    <source>
        <dbReference type="EMBL" id="CAE17699.1"/>
    </source>
</evidence>
<proteinExistence type="predicted"/>
<dbReference type="WormBase" id="C09G9.8a">
    <property type="protein sequence ID" value="CE34677"/>
    <property type="gene ID" value="WBGene00007497"/>
</dbReference>
<gene>
    <name evidence="2 4" type="ORF">C09G9.8</name>
    <name evidence="2" type="ORF">CELE_C09G9.8</name>
</gene>
<evidence type="ECO:0000313" key="4">
    <source>
        <dbReference type="WormBase" id="C09G9.8a"/>
    </source>
</evidence>
<keyword evidence="3" id="KW-1185">Reference proteome</keyword>
<dbReference type="HOGENOM" id="CLU_160893_0_0_1"/>
<evidence type="ECO:0000313" key="3">
    <source>
        <dbReference type="Proteomes" id="UP000001940"/>
    </source>
</evidence>
<keyword evidence="1" id="KW-0732">Signal</keyword>